<proteinExistence type="predicted"/>
<evidence type="ECO:0000313" key="3">
    <source>
        <dbReference type="Proteomes" id="UP001172778"/>
    </source>
</evidence>
<dbReference type="PANTHER" id="PTHR43415">
    <property type="entry name" value="SPERMIDINE N(1)-ACETYLTRANSFERASE"/>
    <property type="match status" value="1"/>
</dbReference>
<comment type="caution">
    <text evidence="2">The sequence shown here is derived from an EMBL/GenBank/DDBJ whole genome shotgun (WGS) entry which is preliminary data.</text>
</comment>
<gene>
    <name evidence="2" type="ORF">PZA18_12945</name>
</gene>
<dbReference type="SUPFAM" id="SSF55729">
    <property type="entry name" value="Acyl-CoA N-acyltransferases (Nat)"/>
    <property type="match status" value="1"/>
</dbReference>
<name>A0ABT7DY32_9NEIS</name>
<accession>A0ABT7DY32</accession>
<feature type="domain" description="N-acetyltransferase" evidence="1">
    <location>
        <begin position="14"/>
        <end position="180"/>
    </location>
</feature>
<evidence type="ECO:0000259" key="1">
    <source>
        <dbReference type="PROSITE" id="PS51186"/>
    </source>
</evidence>
<dbReference type="RefSeq" id="WP_284101269.1">
    <property type="nucleotide sequence ID" value="NZ_JARRAF010000014.1"/>
</dbReference>
<dbReference type="PROSITE" id="PS51186">
    <property type="entry name" value="GNAT"/>
    <property type="match status" value="1"/>
</dbReference>
<dbReference type="Proteomes" id="UP001172778">
    <property type="component" value="Unassembled WGS sequence"/>
</dbReference>
<dbReference type="EMBL" id="JARRAF010000014">
    <property type="protein sequence ID" value="MDK2124955.1"/>
    <property type="molecule type" value="Genomic_DNA"/>
</dbReference>
<keyword evidence="3" id="KW-1185">Reference proteome</keyword>
<dbReference type="Gene3D" id="3.40.630.30">
    <property type="match status" value="1"/>
</dbReference>
<protein>
    <submittedName>
        <fullName evidence="2">GNAT family N-acetyltransferase</fullName>
    </submittedName>
</protein>
<dbReference type="Pfam" id="PF13302">
    <property type="entry name" value="Acetyltransf_3"/>
    <property type="match status" value="1"/>
</dbReference>
<dbReference type="PANTHER" id="PTHR43415:SF3">
    <property type="entry name" value="GNAT-FAMILY ACETYLTRANSFERASE"/>
    <property type="match status" value="1"/>
</dbReference>
<evidence type="ECO:0000313" key="2">
    <source>
        <dbReference type="EMBL" id="MDK2124955.1"/>
    </source>
</evidence>
<dbReference type="InterPro" id="IPR000182">
    <property type="entry name" value="GNAT_dom"/>
</dbReference>
<reference evidence="2" key="1">
    <citation type="submission" date="2023-03" db="EMBL/GenBank/DDBJ databases">
        <title>Chitinimonas shenzhenensis gen. nov., sp. nov., a novel member of family Burkholderiaceae isolated from activated sludge collected in Shen Zhen, China.</title>
        <authorList>
            <person name="Wang X."/>
        </authorList>
    </citation>
    <scope>NUCLEOTIDE SEQUENCE</scope>
    <source>
        <strain evidence="2">DQS-5</strain>
    </source>
</reference>
<organism evidence="2 3">
    <name type="scientific">Parachitinimonas caeni</name>
    <dbReference type="NCBI Taxonomy" id="3031301"/>
    <lineage>
        <taxon>Bacteria</taxon>
        <taxon>Pseudomonadati</taxon>
        <taxon>Pseudomonadota</taxon>
        <taxon>Betaproteobacteria</taxon>
        <taxon>Neisseriales</taxon>
        <taxon>Chitinibacteraceae</taxon>
        <taxon>Parachitinimonas</taxon>
    </lineage>
</organism>
<dbReference type="InterPro" id="IPR016181">
    <property type="entry name" value="Acyl_CoA_acyltransferase"/>
</dbReference>
<sequence>MDLSGLHIAVGERVFLALHVPENLLHVHAWYNDPDIQQLSAGGAAVVSLEASRCRLERWMNPPSDQRHWAIHRLTDGRLLGFLHLVAIDFDEATCKVGIVIGEKDCWGYGYGGEAVRLACEYAFRELDVFRVSAEVLADNLRSHRMLSREGFILEGLQRAAATREGTRVDVSLFGRLKTDNRTDSEKAESMN</sequence>